<evidence type="ECO:0000256" key="1">
    <source>
        <dbReference type="SAM" id="Phobius"/>
    </source>
</evidence>
<dbReference type="Proteomes" id="UP000321058">
    <property type="component" value="Unassembled WGS sequence"/>
</dbReference>
<feature type="transmembrane region" description="Helical" evidence="1">
    <location>
        <begin position="120"/>
        <end position="139"/>
    </location>
</feature>
<keyword evidence="1" id="KW-0472">Membrane</keyword>
<keyword evidence="1" id="KW-1133">Transmembrane helix</keyword>
<dbReference type="PANTHER" id="PTHR36832:SF2">
    <property type="entry name" value="INTEGRAL MEMBRANE PROTEIN"/>
    <property type="match status" value="1"/>
</dbReference>
<evidence type="ECO:0000313" key="3">
    <source>
        <dbReference type="Proteomes" id="UP000321058"/>
    </source>
</evidence>
<keyword evidence="3" id="KW-1185">Reference proteome</keyword>
<feature type="transmembrane region" description="Helical" evidence="1">
    <location>
        <begin position="46"/>
        <end position="69"/>
    </location>
</feature>
<gene>
    <name evidence="2" type="ORF">RSO01_73140</name>
</gene>
<organism evidence="2 3">
    <name type="scientific">Reyranella soli</name>
    <dbReference type="NCBI Taxonomy" id="1230389"/>
    <lineage>
        <taxon>Bacteria</taxon>
        <taxon>Pseudomonadati</taxon>
        <taxon>Pseudomonadota</taxon>
        <taxon>Alphaproteobacteria</taxon>
        <taxon>Hyphomicrobiales</taxon>
        <taxon>Reyranellaceae</taxon>
        <taxon>Reyranella</taxon>
    </lineage>
</organism>
<name>A0A512NMI1_9HYPH</name>
<reference evidence="2 3" key="1">
    <citation type="submission" date="2019-07" db="EMBL/GenBank/DDBJ databases">
        <title>Whole genome shotgun sequence of Reyranella soli NBRC 108950.</title>
        <authorList>
            <person name="Hosoyama A."/>
            <person name="Uohara A."/>
            <person name="Ohji S."/>
            <person name="Ichikawa N."/>
        </authorList>
    </citation>
    <scope>NUCLEOTIDE SEQUENCE [LARGE SCALE GENOMIC DNA]</scope>
    <source>
        <strain evidence="2 3">NBRC 108950</strain>
    </source>
</reference>
<dbReference type="EMBL" id="BKAJ01000151">
    <property type="protein sequence ID" value="GEP60148.1"/>
    <property type="molecule type" value="Genomic_DNA"/>
</dbReference>
<feature type="transmembrane region" description="Helical" evidence="1">
    <location>
        <begin position="246"/>
        <end position="264"/>
    </location>
</feature>
<dbReference type="OrthoDB" id="8582979at2"/>
<keyword evidence="1" id="KW-0812">Transmembrane</keyword>
<feature type="transmembrane region" description="Helical" evidence="1">
    <location>
        <begin position="21"/>
        <end position="40"/>
    </location>
</feature>
<feature type="transmembrane region" description="Helical" evidence="1">
    <location>
        <begin position="151"/>
        <end position="175"/>
    </location>
</feature>
<protein>
    <submittedName>
        <fullName evidence="2">ABC transporter permease</fullName>
    </submittedName>
</protein>
<accession>A0A512NMI1</accession>
<dbReference type="PANTHER" id="PTHR36832">
    <property type="entry name" value="SLR1174 PROTEIN-RELATED"/>
    <property type="match status" value="1"/>
</dbReference>
<dbReference type="AlphaFoldDB" id="A0A512NMI1"/>
<feature type="transmembrane region" description="Helical" evidence="1">
    <location>
        <begin position="187"/>
        <end position="206"/>
    </location>
</feature>
<proteinExistence type="predicted"/>
<comment type="caution">
    <text evidence="2">The sequence shown here is derived from an EMBL/GenBank/DDBJ whole genome shotgun (WGS) entry which is preliminary data.</text>
</comment>
<sequence>MTTRAARPYLAAFRARFQLVLQYRAAALAGFATQLWWGAIRILVFAAFYGVNAAAAPIGLTDVVTYVWLGQALLALQPWLADPEVGQAVRSGGVGYDRLRPLDAYGYWYVRTVGWMLARALPRAVLMVLAAAIVLPLVGLDDWAWRPPSGVTAALLFIPAFILMTMLAAAVLMLANIIVAASLNERGVNAVLAPLVIVFSGSLLPLDFYPDAWRPFLHVQPLAGLVDIPFRIYFADLTGNAALRGLALQAGWTLVLIALGRFAMERMMRRLEMQGG</sequence>
<evidence type="ECO:0000313" key="2">
    <source>
        <dbReference type="EMBL" id="GEP60148.1"/>
    </source>
</evidence>
<dbReference type="RefSeq" id="WP_147155513.1">
    <property type="nucleotide sequence ID" value="NZ_BKAJ01000151.1"/>
</dbReference>